<comment type="caution">
    <text evidence="12">The sequence shown here is derived from an EMBL/GenBank/DDBJ whole genome shotgun (WGS) entry which is preliminary data.</text>
</comment>
<feature type="region of interest" description="Disordered" evidence="10">
    <location>
        <begin position="212"/>
        <end position="366"/>
    </location>
</feature>
<keyword evidence="5" id="KW-0677">Repeat</keyword>
<keyword evidence="8" id="KW-0449">Lipoprotein</keyword>
<sequence length="578" mass="61963">MGASQSTASTNNWKGAPVGYHVLKVQDNSPGSKSGLEPFFDFIVSINGIRLLQDDDVFKTTLKNNLDRPVELELYNAKQQGSRKVILIPSSSWGGQGLLGVSIRFCSFEGANQNVWHVLDVHPGSPASTAQLNAYSDYIIGADTLLKESEDLYAVVEVHDKKPLKLYVYNTDTDTCREVTIVPNRDWGGEGSLGCDIGFGYLHRIPYVTKGGTNGDHQAGPLPAKSSCGHDHGPGGHDHHHDHSHDHGHSQEHTHGPGCDHSHEHSHDHSHGHSHDHIHDHRHQPSPPYTTPTFPILQPEVVHPKAEEAKTAAQSRSAPHVHADGSTCSGHHGHSHDHSHGPFHDPGQQASSGVSGGVQQMLPTSTLPYSIPPYSLNGQSPAGMSQSMGFVTGNQAMKNDYAATSSTTSPGSNAFSSSATSSVSSDHQRLPPVTMIPAPANSAASSPPQIPFQPAVHQASHDITSGFNNSTLAHPHGIVSSSGGQTMQQQFYPQQHAQQQMPYRPMTASFPVSVSGFPPITVASPLPDQPILTNSVLSAFEPSTATAPATNLPPFFYQAPPQTVNNQNSSTTYPQQMY</sequence>
<dbReference type="FunFam" id="2.30.42.10:FF:000026">
    <property type="entry name" value="Golgi reassembly stacking protein 2"/>
    <property type="match status" value="1"/>
</dbReference>
<feature type="binding site" evidence="9">
    <location>
        <position position="21"/>
    </location>
    <ligand>
        <name>Zn(2+)</name>
        <dbReference type="ChEBI" id="CHEBI:29105"/>
    </ligand>
</feature>
<evidence type="ECO:0000313" key="12">
    <source>
        <dbReference type="EMBL" id="GAV06630.1"/>
    </source>
</evidence>
<dbReference type="Pfam" id="PF04495">
    <property type="entry name" value="GRASP55_65"/>
    <property type="match status" value="1"/>
</dbReference>
<reference evidence="12 13" key="1">
    <citation type="journal article" date="2016" name="Nat. Commun.">
        <title>Extremotolerant tardigrade genome and improved radiotolerance of human cultured cells by tardigrade-unique protein.</title>
        <authorList>
            <person name="Hashimoto T."/>
            <person name="Horikawa D.D."/>
            <person name="Saito Y."/>
            <person name="Kuwahara H."/>
            <person name="Kozuka-Hata H."/>
            <person name="Shin-I T."/>
            <person name="Minakuchi Y."/>
            <person name="Ohishi K."/>
            <person name="Motoyama A."/>
            <person name="Aizu T."/>
            <person name="Enomoto A."/>
            <person name="Kondo K."/>
            <person name="Tanaka S."/>
            <person name="Hara Y."/>
            <person name="Koshikawa S."/>
            <person name="Sagara H."/>
            <person name="Miura T."/>
            <person name="Yokobori S."/>
            <person name="Miyagawa K."/>
            <person name="Suzuki Y."/>
            <person name="Kubo T."/>
            <person name="Oyama M."/>
            <person name="Kohara Y."/>
            <person name="Fujiyama A."/>
            <person name="Arakawa K."/>
            <person name="Katayama T."/>
            <person name="Toyoda A."/>
            <person name="Kunieda T."/>
        </authorList>
    </citation>
    <scope>NUCLEOTIDE SEQUENCE [LARGE SCALE GENOMIC DNA]</scope>
    <source>
        <strain evidence="12 13">YOKOZUNA-1</strain>
    </source>
</reference>
<comment type="subcellular location">
    <subcellularLocation>
        <location evidence="1">Golgi apparatus membrane</location>
    </subcellularLocation>
</comment>
<evidence type="ECO:0000313" key="13">
    <source>
        <dbReference type="Proteomes" id="UP000186922"/>
    </source>
</evidence>
<keyword evidence="3" id="KW-0597">Phosphoprotein</keyword>
<feature type="compositionally biased region" description="Low complexity" evidence="10">
    <location>
        <begin position="405"/>
        <end position="425"/>
    </location>
</feature>
<keyword evidence="9" id="KW-0862">Zinc</keyword>
<proteinExistence type="inferred from homology"/>
<dbReference type="PROSITE" id="PS51865">
    <property type="entry name" value="PDZ_GRASP"/>
    <property type="match status" value="2"/>
</dbReference>
<feature type="binding site" evidence="9">
    <location>
        <position position="106"/>
    </location>
    <ligand>
        <name>Zn(2+)</name>
        <dbReference type="ChEBI" id="CHEBI:29105"/>
    </ligand>
</feature>
<dbReference type="SUPFAM" id="SSF50156">
    <property type="entry name" value="PDZ domain-like"/>
    <property type="match status" value="2"/>
</dbReference>
<dbReference type="Proteomes" id="UP000186922">
    <property type="component" value="Unassembled WGS sequence"/>
</dbReference>
<dbReference type="InterPro" id="IPR007583">
    <property type="entry name" value="GRASP55_65"/>
</dbReference>
<dbReference type="PANTHER" id="PTHR12893">
    <property type="entry name" value="GOLGI REASSEMBLY STACKING PROTEIN GRASP"/>
    <property type="match status" value="1"/>
</dbReference>
<evidence type="ECO:0000256" key="5">
    <source>
        <dbReference type="ARBA" id="ARBA00022737"/>
    </source>
</evidence>
<keyword evidence="13" id="KW-1185">Reference proteome</keyword>
<feature type="compositionally biased region" description="Polar residues" evidence="10">
    <location>
        <begin position="560"/>
        <end position="578"/>
    </location>
</feature>
<dbReference type="PANTHER" id="PTHR12893:SF0">
    <property type="entry name" value="GRASP65"/>
    <property type="match status" value="1"/>
</dbReference>
<evidence type="ECO:0000259" key="11">
    <source>
        <dbReference type="PROSITE" id="PS51865"/>
    </source>
</evidence>
<evidence type="ECO:0000256" key="10">
    <source>
        <dbReference type="SAM" id="MobiDB-lite"/>
    </source>
</evidence>
<evidence type="ECO:0000256" key="7">
    <source>
        <dbReference type="ARBA" id="ARBA00023136"/>
    </source>
</evidence>
<dbReference type="GO" id="GO:0046872">
    <property type="term" value="F:metal ion binding"/>
    <property type="evidence" value="ECO:0007669"/>
    <property type="project" value="UniProtKB-KW"/>
</dbReference>
<feature type="domain" description="PDZ GRASP-type" evidence="11">
    <location>
        <begin position="18"/>
        <end position="108"/>
    </location>
</feature>
<feature type="region of interest" description="Disordered" evidence="10">
    <location>
        <begin position="559"/>
        <end position="578"/>
    </location>
</feature>
<dbReference type="FunFam" id="2.30.42.10:FF:000056">
    <property type="entry name" value="Golgi reassembly-stacking protein 2 isoform 1"/>
    <property type="match status" value="1"/>
</dbReference>
<feature type="region of interest" description="Disordered" evidence="10">
    <location>
        <begin position="401"/>
        <end position="432"/>
    </location>
</feature>
<dbReference type="AlphaFoldDB" id="A0A1D1VZ14"/>
<evidence type="ECO:0000256" key="2">
    <source>
        <dbReference type="ARBA" id="ARBA00007144"/>
    </source>
</evidence>
<dbReference type="OrthoDB" id="3318at2759"/>
<feature type="domain" description="PDZ GRASP-type" evidence="11">
    <location>
        <begin position="114"/>
        <end position="202"/>
    </location>
</feature>
<keyword evidence="4" id="KW-0519">Myristate</keyword>
<name>A0A1D1VZ14_RAMVA</name>
<dbReference type="GO" id="GO:0000139">
    <property type="term" value="C:Golgi membrane"/>
    <property type="evidence" value="ECO:0007669"/>
    <property type="project" value="UniProtKB-SubCell"/>
</dbReference>
<feature type="compositionally biased region" description="Basic and acidic residues" evidence="10">
    <location>
        <begin position="228"/>
        <end position="279"/>
    </location>
</feature>
<evidence type="ECO:0000256" key="9">
    <source>
        <dbReference type="PIRSR" id="PIRSR607583-1"/>
    </source>
</evidence>
<keyword evidence="6" id="KW-0333">Golgi apparatus</keyword>
<accession>A0A1D1VZ14</accession>
<dbReference type="EMBL" id="BDGG01000013">
    <property type="protein sequence ID" value="GAV06630.1"/>
    <property type="molecule type" value="Genomic_DNA"/>
</dbReference>
<evidence type="ECO:0000256" key="8">
    <source>
        <dbReference type="ARBA" id="ARBA00023288"/>
    </source>
</evidence>
<keyword evidence="9" id="KW-0479">Metal-binding</keyword>
<dbReference type="Gene3D" id="2.30.42.10">
    <property type="match status" value="2"/>
</dbReference>
<evidence type="ECO:0000256" key="4">
    <source>
        <dbReference type="ARBA" id="ARBA00022707"/>
    </source>
</evidence>
<keyword evidence="7" id="KW-0472">Membrane</keyword>
<comment type="similarity">
    <text evidence="2">Belongs to the GORASP family.</text>
</comment>
<evidence type="ECO:0000256" key="3">
    <source>
        <dbReference type="ARBA" id="ARBA00022553"/>
    </source>
</evidence>
<protein>
    <recommendedName>
        <fullName evidence="11">PDZ GRASP-type domain-containing protein</fullName>
    </recommendedName>
</protein>
<dbReference type="InterPro" id="IPR024958">
    <property type="entry name" value="GRASP_PDZ"/>
</dbReference>
<evidence type="ECO:0000256" key="6">
    <source>
        <dbReference type="ARBA" id="ARBA00023034"/>
    </source>
</evidence>
<dbReference type="InterPro" id="IPR036034">
    <property type="entry name" value="PDZ_sf"/>
</dbReference>
<evidence type="ECO:0000256" key="1">
    <source>
        <dbReference type="ARBA" id="ARBA00004394"/>
    </source>
</evidence>
<dbReference type="STRING" id="947166.A0A1D1VZ14"/>
<dbReference type="GO" id="GO:0007030">
    <property type="term" value="P:Golgi organization"/>
    <property type="evidence" value="ECO:0007669"/>
    <property type="project" value="TreeGrafter"/>
</dbReference>
<gene>
    <name evidence="12" type="primary">RvY_16586-1</name>
    <name evidence="12" type="synonym">RvY_16586.1</name>
    <name evidence="12" type="ORF">RvY_16586</name>
</gene>
<organism evidence="12 13">
    <name type="scientific">Ramazzottius varieornatus</name>
    <name type="common">Water bear</name>
    <name type="synonym">Tardigrade</name>
    <dbReference type="NCBI Taxonomy" id="947166"/>
    <lineage>
        <taxon>Eukaryota</taxon>
        <taxon>Metazoa</taxon>
        <taxon>Ecdysozoa</taxon>
        <taxon>Tardigrada</taxon>
        <taxon>Eutardigrada</taxon>
        <taxon>Parachela</taxon>
        <taxon>Hypsibioidea</taxon>
        <taxon>Ramazzottiidae</taxon>
        <taxon>Ramazzottius</taxon>
    </lineage>
</organism>
<feature type="compositionally biased region" description="Low complexity" evidence="10">
    <location>
        <begin position="344"/>
        <end position="360"/>
    </location>
</feature>